<evidence type="ECO:0000256" key="1">
    <source>
        <dbReference type="SAM" id="Phobius"/>
    </source>
</evidence>
<protein>
    <submittedName>
        <fullName evidence="2">Uncharacterized protein</fullName>
    </submittedName>
</protein>
<sequence length="54" mass="5905">MCFIRKPLSRKFNIVCLNLAGLLTCSMLFGLPIRLNSGIEVNNTLLRGAKIGLA</sequence>
<keyword evidence="3" id="KW-1185">Reference proteome</keyword>
<keyword evidence="1" id="KW-1133">Transmembrane helix</keyword>
<dbReference type="Proteomes" id="UP000237640">
    <property type="component" value="Unassembled WGS sequence"/>
</dbReference>
<keyword evidence="1" id="KW-0812">Transmembrane</keyword>
<feature type="transmembrane region" description="Helical" evidence="1">
    <location>
        <begin position="12"/>
        <end position="33"/>
    </location>
</feature>
<gene>
    <name evidence="2" type="ORF">CLV81_2823</name>
</gene>
<evidence type="ECO:0000313" key="2">
    <source>
        <dbReference type="EMBL" id="PRX54422.1"/>
    </source>
</evidence>
<name>A0A2T0MAJ0_9FLAO</name>
<organism evidence="2 3">
    <name type="scientific">Flagellimonas meridianipacifica</name>
    <dbReference type="NCBI Taxonomy" id="1080225"/>
    <lineage>
        <taxon>Bacteria</taxon>
        <taxon>Pseudomonadati</taxon>
        <taxon>Bacteroidota</taxon>
        <taxon>Flavobacteriia</taxon>
        <taxon>Flavobacteriales</taxon>
        <taxon>Flavobacteriaceae</taxon>
        <taxon>Flagellimonas</taxon>
    </lineage>
</organism>
<accession>A0A2T0MAJ0</accession>
<comment type="caution">
    <text evidence="2">The sequence shown here is derived from an EMBL/GenBank/DDBJ whole genome shotgun (WGS) entry which is preliminary data.</text>
</comment>
<reference evidence="2 3" key="1">
    <citation type="submission" date="2018-03" db="EMBL/GenBank/DDBJ databases">
        <title>Genomic Encyclopedia of Archaeal and Bacterial Type Strains, Phase II (KMG-II): from individual species to whole genera.</title>
        <authorList>
            <person name="Goeker M."/>
        </authorList>
    </citation>
    <scope>NUCLEOTIDE SEQUENCE [LARGE SCALE GENOMIC DNA]</scope>
    <source>
        <strain evidence="2 3">DSM 25027</strain>
    </source>
</reference>
<dbReference type="EMBL" id="PVYX01000002">
    <property type="protein sequence ID" value="PRX54422.1"/>
    <property type="molecule type" value="Genomic_DNA"/>
</dbReference>
<dbReference type="AlphaFoldDB" id="A0A2T0MAJ0"/>
<proteinExistence type="predicted"/>
<evidence type="ECO:0000313" key="3">
    <source>
        <dbReference type="Proteomes" id="UP000237640"/>
    </source>
</evidence>
<keyword evidence="1" id="KW-0472">Membrane</keyword>